<keyword evidence="1" id="KW-1133">Transmembrane helix</keyword>
<evidence type="ECO:0000256" key="1">
    <source>
        <dbReference type="SAM" id="Phobius"/>
    </source>
</evidence>
<evidence type="ECO:0000313" key="2">
    <source>
        <dbReference type="EMBL" id="OZI57680.1"/>
    </source>
</evidence>
<dbReference type="Proteomes" id="UP000216885">
    <property type="component" value="Unassembled WGS sequence"/>
</dbReference>
<evidence type="ECO:0000313" key="3">
    <source>
        <dbReference type="Proteomes" id="UP000216885"/>
    </source>
</evidence>
<dbReference type="RefSeq" id="WP_094837747.1">
    <property type="nucleotide sequence ID" value="NZ_NEVQ01000012.1"/>
</dbReference>
<dbReference type="AlphaFoldDB" id="A0A261U8U7"/>
<feature type="transmembrane region" description="Helical" evidence="1">
    <location>
        <begin position="20"/>
        <end position="38"/>
    </location>
</feature>
<proteinExistence type="predicted"/>
<keyword evidence="1" id="KW-0812">Transmembrane</keyword>
<accession>A0A261U8U7</accession>
<sequence length="107" mass="12105">MHDDKQAERQSWRFDKTINIPMLIGLVTSLVYLTSYITRVDNTAQGAMEIAKRVDATQVAQAQAVSREIAGLRSDNRADLRDLNSKVDQVLFRLGDQPKGLSEWTKK</sequence>
<keyword evidence="3" id="KW-1185">Reference proteome</keyword>
<reference evidence="2 3" key="1">
    <citation type="submission" date="2017-05" db="EMBL/GenBank/DDBJ databases">
        <title>Complete and WGS of Bordetella genogroups.</title>
        <authorList>
            <person name="Spilker T."/>
            <person name="LiPuma J."/>
        </authorList>
    </citation>
    <scope>NUCLEOTIDE SEQUENCE [LARGE SCALE GENOMIC DNA]</scope>
    <source>
        <strain evidence="2 3">AU9919</strain>
    </source>
</reference>
<organism evidence="2 3">
    <name type="scientific">Bordetella genomosp. 4</name>
    <dbReference type="NCBI Taxonomy" id="463044"/>
    <lineage>
        <taxon>Bacteria</taxon>
        <taxon>Pseudomonadati</taxon>
        <taxon>Pseudomonadota</taxon>
        <taxon>Betaproteobacteria</taxon>
        <taxon>Burkholderiales</taxon>
        <taxon>Alcaligenaceae</taxon>
        <taxon>Bordetella</taxon>
    </lineage>
</organism>
<name>A0A261U8U7_9BORD</name>
<protein>
    <submittedName>
        <fullName evidence="2">Uncharacterized protein</fullName>
    </submittedName>
</protein>
<comment type="caution">
    <text evidence="2">The sequence shown here is derived from an EMBL/GenBank/DDBJ whole genome shotgun (WGS) entry which is preliminary data.</text>
</comment>
<gene>
    <name evidence="2" type="ORF">CAL20_09910</name>
</gene>
<keyword evidence="1" id="KW-0472">Membrane</keyword>
<dbReference type="EMBL" id="NEVQ01000012">
    <property type="protein sequence ID" value="OZI57680.1"/>
    <property type="molecule type" value="Genomic_DNA"/>
</dbReference>